<feature type="chain" id="PRO_5019790315" evidence="1">
    <location>
        <begin position="28"/>
        <end position="99"/>
    </location>
</feature>
<dbReference type="AlphaFoldDB" id="A0A482XVD4"/>
<accession>A0A482XVD4</accession>
<keyword evidence="1" id="KW-0732">Signal</keyword>
<gene>
    <name evidence="2" type="ORF">LSTR_LSTR008453</name>
</gene>
<dbReference type="PROSITE" id="PS51257">
    <property type="entry name" value="PROKAR_LIPOPROTEIN"/>
    <property type="match status" value="1"/>
</dbReference>
<keyword evidence="3" id="KW-1185">Reference proteome</keyword>
<dbReference type="InParanoid" id="A0A482XVD4"/>
<sequence length="99" mass="11492">MARLLTCIVPVAIILVMVACQLETAHSQPLWFDQLLEPYNYYNERPYYQQQPAYQRPRQQGARQLGGKERYKKLCRVVSGDNYAFPGSIPYPSSPFCPY</sequence>
<evidence type="ECO:0000256" key="1">
    <source>
        <dbReference type="SAM" id="SignalP"/>
    </source>
</evidence>
<reference evidence="2 3" key="1">
    <citation type="journal article" date="2017" name="Gigascience">
        <title>Genome sequence of the small brown planthopper, Laodelphax striatellus.</title>
        <authorList>
            <person name="Zhu J."/>
            <person name="Jiang F."/>
            <person name="Wang X."/>
            <person name="Yang P."/>
            <person name="Bao Y."/>
            <person name="Zhao W."/>
            <person name="Wang W."/>
            <person name="Lu H."/>
            <person name="Wang Q."/>
            <person name="Cui N."/>
            <person name="Li J."/>
            <person name="Chen X."/>
            <person name="Luo L."/>
            <person name="Yu J."/>
            <person name="Kang L."/>
            <person name="Cui F."/>
        </authorList>
    </citation>
    <scope>NUCLEOTIDE SEQUENCE [LARGE SCALE GENOMIC DNA]</scope>
    <source>
        <strain evidence="2">Lst14</strain>
    </source>
</reference>
<organism evidence="2 3">
    <name type="scientific">Laodelphax striatellus</name>
    <name type="common">Small brown planthopper</name>
    <name type="synonym">Delphax striatella</name>
    <dbReference type="NCBI Taxonomy" id="195883"/>
    <lineage>
        <taxon>Eukaryota</taxon>
        <taxon>Metazoa</taxon>
        <taxon>Ecdysozoa</taxon>
        <taxon>Arthropoda</taxon>
        <taxon>Hexapoda</taxon>
        <taxon>Insecta</taxon>
        <taxon>Pterygota</taxon>
        <taxon>Neoptera</taxon>
        <taxon>Paraneoptera</taxon>
        <taxon>Hemiptera</taxon>
        <taxon>Auchenorrhyncha</taxon>
        <taxon>Fulgoroidea</taxon>
        <taxon>Delphacidae</taxon>
        <taxon>Criomorphinae</taxon>
        <taxon>Laodelphax</taxon>
    </lineage>
</organism>
<dbReference type="EMBL" id="QKKF02000377">
    <property type="protein sequence ID" value="RZF49167.1"/>
    <property type="molecule type" value="Genomic_DNA"/>
</dbReference>
<feature type="signal peptide" evidence="1">
    <location>
        <begin position="1"/>
        <end position="27"/>
    </location>
</feature>
<evidence type="ECO:0000313" key="2">
    <source>
        <dbReference type="EMBL" id="RZF49167.1"/>
    </source>
</evidence>
<evidence type="ECO:0000313" key="3">
    <source>
        <dbReference type="Proteomes" id="UP000291343"/>
    </source>
</evidence>
<comment type="caution">
    <text evidence="2">The sequence shown here is derived from an EMBL/GenBank/DDBJ whole genome shotgun (WGS) entry which is preliminary data.</text>
</comment>
<dbReference type="OrthoDB" id="6599992at2759"/>
<dbReference type="Proteomes" id="UP000291343">
    <property type="component" value="Unassembled WGS sequence"/>
</dbReference>
<protein>
    <submittedName>
        <fullName evidence="2">Uncharacterized protein</fullName>
    </submittedName>
</protein>
<proteinExistence type="predicted"/>
<name>A0A482XVD4_LAOST</name>